<dbReference type="Proteomes" id="UP001392437">
    <property type="component" value="Unassembled WGS sequence"/>
</dbReference>
<comment type="caution">
    <text evidence="1">The sequence shown here is derived from an EMBL/GenBank/DDBJ whole genome shotgun (WGS) entry which is preliminary data.</text>
</comment>
<keyword evidence="2" id="KW-1185">Reference proteome</keyword>
<organism evidence="1 2">
    <name type="scientific">Apiospora kogelbergensis</name>
    <dbReference type="NCBI Taxonomy" id="1337665"/>
    <lineage>
        <taxon>Eukaryota</taxon>
        <taxon>Fungi</taxon>
        <taxon>Dikarya</taxon>
        <taxon>Ascomycota</taxon>
        <taxon>Pezizomycotina</taxon>
        <taxon>Sordariomycetes</taxon>
        <taxon>Xylariomycetidae</taxon>
        <taxon>Amphisphaeriales</taxon>
        <taxon>Apiosporaceae</taxon>
        <taxon>Apiospora</taxon>
    </lineage>
</organism>
<name>A0AAW0QJH6_9PEZI</name>
<dbReference type="EMBL" id="JAQQWP010000008">
    <property type="protein sequence ID" value="KAK8106142.1"/>
    <property type="molecule type" value="Genomic_DNA"/>
</dbReference>
<sequence>MSSANGSDDLPPAYDIENDGPWPPTILVLVGQSIHAESAASAPLFQLSRGIDNVGSAMTEVELSRVQYGVKTGGGPDAEETPAMKKPRPRHVYTLKSMSRAPGGMESLPSTSPHYYIQATSRQQQTLGHLGLRKSRLRSRYSALPLDMSVKGDYGIPQFAKDAKALFQTQKKGDQWAWTDGEDKVVALQEESDGQHKLLVSAEMRSDAMASLVALWCCRIWEVSAENAPKVGGGIDGVRQQFKSAKGTPSQATVNRLLFGGTGA</sequence>
<gene>
    <name evidence="1" type="ORF">PG999_009501</name>
</gene>
<evidence type="ECO:0000313" key="1">
    <source>
        <dbReference type="EMBL" id="KAK8106142.1"/>
    </source>
</evidence>
<proteinExistence type="predicted"/>
<evidence type="ECO:0000313" key="2">
    <source>
        <dbReference type="Proteomes" id="UP001392437"/>
    </source>
</evidence>
<dbReference type="AlphaFoldDB" id="A0AAW0QJH6"/>
<reference evidence="1 2" key="1">
    <citation type="submission" date="2023-01" db="EMBL/GenBank/DDBJ databases">
        <title>Analysis of 21 Apiospora genomes using comparative genomics revels a genus with tremendous synthesis potential of carbohydrate active enzymes and secondary metabolites.</title>
        <authorList>
            <person name="Sorensen T."/>
        </authorList>
    </citation>
    <scope>NUCLEOTIDE SEQUENCE [LARGE SCALE GENOMIC DNA]</scope>
    <source>
        <strain evidence="1 2">CBS 117206</strain>
    </source>
</reference>
<protein>
    <submittedName>
        <fullName evidence="1">Uncharacterized protein</fullName>
    </submittedName>
</protein>
<accession>A0AAW0QJH6</accession>